<organism evidence="6 7">
    <name type="scientific">Flavobacterium cerinum</name>
    <dbReference type="NCBI Taxonomy" id="2502784"/>
    <lineage>
        <taxon>Bacteria</taxon>
        <taxon>Pseudomonadati</taxon>
        <taxon>Bacteroidota</taxon>
        <taxon>Flavobacteriia</taxon>
        <taxon>Flavobacteriales</taxon>
        <taxon>Flavobacteriaceae</taxon>
        <taxon>Flavobacterium</taxon>
    </lineage>
</organism>
<dbReference type="Pfam" id="PF00717">
    <property type="entry name" value="Peptidase_S24"/>
    <property type="match status" value="1"/>
</dbReference>
<evidence type="ECO:0000256" key="2">
    <source>
        <dbReference type="ARBA" id="ARBA00023125"/>
    </source>
</evidence>
<dbReference type="PANTHER" id="PTHR40661:SF1">
    <property type="entry name" value="HTH CRO_C1-TYPE DOMAIN-CONTAINING PROTEIN"/>
    <property type="match status" value="1"/>
</dbReference>
<feature type="compositionally biased region" description="Polar residues" evidence="4">
    <location>
        <begin position="80"/>
        <end position="98"/>
    </location>
</feature>
<dbReference type="SUPFAM" id="SSF51306">
    <property type="entry name" value="LexA/Signal peptidase"/>
    <property type="match status" value="1"/>
</dbReference>
<evidence type="ECO:0000256" key="1">
    <source>
        <dbReference type="ARBA" id="ARBA00023015"/>
    </source>
</evidence>
<feature type="region of interest" description="Disordered" evidence="4">
    <location>
        <begin position="80"/>
        <end position="99"/>
    </location>
</feature>
<keyword evidence="3" id="KW-0804">Transcription</keyword>
<dbReference type="Gene3D" id="2.10.109.10">
    <property type="entry name" value="Umud Fragment, subunit A"/>
    <property type="match status" value="1"/>
</dbReference>
<keyword evidence="7" id="KW-1185">Reference proteome</keyword>
<gene>
    <name evidence="6" type="ORF">NOX80_01520</name>
</gene>
<name>A0ABY5ISX7_9FLAO</name>
<keyword evidence="2" id="KW-0238">DNA-binding</keyword>
<evidence type="ECO:0000313" key="7">
    <source>
        <dbReference type="Proteomes" id="UP001059844"/>
    </source>
</evidence>
<dbReference type="InterPro" id="IPR015927">
    <property type="entry name" value="Peptidase_S24_S26A/B/C"/>
</dbReference>
<dbReference type="InterPro" id="IPR036286">
    <property type="entry name" value="LexA/Signal_pep-like_sf"/>
</dbReference>
<dbReference type="InterPro" id="IPR010982">
    <property type="entry name" value="Lambda_DNA-bd_dom_sf"/>
</dbReference>
<dbReference type="RefSeq" id="WP_256551578.1">
    <property type="nucleotide sequence ID" value="NZ_CP101751.1"/>
</dbReference>
<keyword evidence="1" id="KW-0805">Transcription regulation</keyword>
<dbReference type="EMBL" id="CP101751">
    <property type="protein sequence ID" value="UUC45895.1"/>
    <property type="molecule type" value="Genomic_DNA"/>
</dbReference>
<evidence type="ECO:0000259" key="5">
    <source>
        <dbReference type="Pfam" id="PF00717"/>
    </source>
</evidence>
<proteinExistence type="predicted"/>
<dbReference type="InterPro" id="IPR039418">
    <property type="entry name" value="LexA-like"/>
</dbReference>
<dbReference type="Gene3D" id="1.10.260.40">
    <property type="entry name" value="lambda repressor-like DNA-binding domains"/>
    <property type="match status" value="1"/>
</dbReference>
<evidence type="ECO:0000256" key="3">
    <source>
        <dbReference type="ARBA" id="ARBA00023163"/>
    </source>
</evidence>
<reference evidence="6" key="1">
    <citation type="submission" date="2022-07" db="EMBL/GenBank/DDBJ databases">
        <title>Isolation, identification, and degradation of a PFOSA degrading strain from sewage treatment plant.</title>
        <authorList>
            <person name="Zhang L."/>
            <person name="Huo Y."/>
        </authorList>
    </citation>
    <scope>NUCLEOTIDE SEQUENCE</scope>
    <source>
        <strain evidence="6">C1</strain>
    </source>
</reference>
<dbReference type="PANTHER" id="PTHR40661">
    <property type="match status" value="1"/>
</dbReference>
<feature type="domain" description="Peptidase S24/S26A/S26B/S26C" evidence="5">
    <location>
        <begin position="137"/>
        <end position="227"/>
    </location>
</feature>
<accession>A0ABY5ISX7</accession>
<dbReference type="Proteomes" id="UP001059844">
    <property type="component" value="Chromosome"/>
</dbReference>
<evidence type="ECO:0000256" key="4">
    <source>
        <dbReference type="SAM" id="MobiDB-lite"/>
    </source>
</evidence>
<sequence>MKPIQRVKKIIQYYNLSISSFEKRTNMSNNSIQTAIKRTAKLKDETLNNILTAFPNISPEWLLTGNGKMLRKEKIYHTTPTNSITHENAGSYQTTQTNSRDENSKFIPLISDTTLLNIRQIPFITPDHIIEEYHIPNLTNADFLITIKGNSMSPKYNNGDLAACKTIPTDTFLQWNHIYLINTPQGLLIKRIKEGNNQNHVLLVSENSEFQPFQLHKNEINTIAIVIGIIHLL</sequence>
<protein>
    <submittedName>
        <fullName evidence="6">S24 family peptidase</fullName>
    </submittedName>
</protein>
<evidence type="ECO:0000313" key="6">
    <source>
        <dbReference type="EMBL" id="UUC45895.1"/>
    </source>
</evidence>
<dbReference type="CDD" id="cd06529">
    <property type="entry name" value="S24_LexA-like"/>
    <property type="match status" value="1"/>
</dbReference>